<dbReference type="EMBL" id="KQ947431">
    <property type="protein sequence ID" value="KUJ09668.1"/>
    <property type="molecule type" value="Genomic_DNA"/>
</dbReference>
<dbReference type="KEGG" id="psco:LY89DRAFT_275417"/>
<dbReference type="InParanoid" id="A0A132BBB3"/>
<gene>
    <name evidence="1" type="ORF">LY89DRAFT_275417</name>
</gene>
<reference evidence="1 2" key="1">
    <citation type="submission" date="2015-10" db="EMBL/GenBank/DDBJ databases">
        <title>Full genome of DAOMC 229536 Phialocephala scopiformis, a fungal endophyte of spruce producing the potent anti-insectan compound rugulosin.</title>
        <authorList>
            <consortium name="DOE Joint Genome Institute"/>
            <person name="Walker A.K."/>
            <person name="Frasz S.L."/>
            <person name="Seifert K.A."/>
            <person name="Miller J.D."/>
            <person name="Mondo S.J."/>
            <person name="Labutti K."/>
            <person name="Lipzen A."/>
            <person name="Dockter R."/>
            <person name="Kennedy M."/>
            <person name="Grigoriev I.V."/>
            <person name="Spatafora J.W."/>
        </authorList>
    </citation>
    <scope>NUCLEOTIDE SEQUENCE [LARGE SCALE GENOMIC DNA]</scope>
    <source>
        <strain evidence="1 2">CBS 120377</strain>
    </source>
</reference>
<accession>A0A132BBB3</accession>
<protein>
    <submittedName>
        <fullName evidence="1">Uncharacterized protein</fullName>
    </submittedName>
</protein>
<dbReference type="Proteomes" id="UP000070700">
    <property type="component" value="Unassembled WGS sequence"/>
</dbReference>
<dbReference type="GeneID" id="28816128"/>
<dbReference type="RefSeq" id="XP_018064023.1">
    <property type="nucleotide sequence ID" value="XM_018206402.1"/>
</dbReference>
<dbReference type="AlphaFoldDB" id="A0A132BBB3"/>
<proteinExistence type="predicted"/>
<sequence>MEFDPLAREFTPDHIADFLRHGLPDSESRPMSPNHLAFHERVGDTGVDTQSLYQDAMKYQPRHTEACEAQYETLPATTGNHRHHHRHGAVSIPLEDFDYEKHQHSSWESAERCRKRRKEQQRLAVEREIALQKACHEATETEQYRPEMSGQSATDHIADHHSGTTSSTIDTHCFYRKAQKEFCAAAWKDKNPSNSGPCSYVVFQHAEDTSTITSSSGSAYGTQLIDLVAKPRPARYHCELRIIMSPETRDEPYERHYLKSISSTPFPFDPATCEAFFKLCDFHKAFFEMSNSGHSHVIQNARVNTYKHGGTHSFFVGLGDTGRCNMKVFVSHKECDRVTTVFIHDCSASEKRHLQDRFMDKALQPLTLHPIFILVLIAERLQESLWRDVKNVYHDAKNQLEQVPTWGLEQQDLHKSIDAMAQSNLSLQISQTVHANQWRMGQLRDFIGNMKAWSREIEDKDPKRESSFRTACKVLDDRLMYLEGSLDEAHMQLTATLHYVSIYRHWVRFNVSL</sequence>
<keyword evidence="2" id="KW-1185">Reference proteome</keyword>
<organism evidence="1 2">
    <name type="scientific">Mollisia scopiformis</name>
    <name type="common">Conifer needle endophyte fungus</name>
    <name type="synonym">Phialocephala scopiformis</name>
    <dbReference type="NCBI Taxonomy" id="149040"/>
    <lineage>
        <taxon>Eukaryota</taxon>
        <taxon>Fungi</taxon>
        <taxon>Dikarya</taxon>
        <taxon>Ascomycota</taxon>
        <taxon>Pezizomycotina</taxon>
        <taxon>Leotiomycetes</taxon>
        <taxon>Helotiales</taxon>
        <taxon>Mollisiaceae</taxon>
        <taxon>Mollisia</taxon>
    </lineage>
</organism>
<name>A0A132BBB3_MOLSC</name>
<dbReference type="OrthoDB" id="10558602at2759"/>
<evidence type="ECO:0000313" key="2">
    <source>
        <dbReference type="Proteomes" id="UP000070700"/>
    </source>
</evidence>
<evidence type="ECO:0000313" key="1">
    <source>
        <dbReference type="EMBL" id="KUJ09668.1"/>
    </source>
</evidence>